<name>A0A3D8J943_9HELI</name>
<keyword evidence="2" id="KW-1185">Reference proteome</keyword>
<reference evidence="1 2" key="1">
    <citation type="submission" date="2018-04" db="EMBL/GenBank/DDBJ databases">
        <title>Novel Campyloabacter and Helicobacter Species and Strains.</title>
        <authorList>
            <person name="Mannion A.J."/>
            <person name="Shen Z."/>
            <person name="Fox J.G."/>
        </authorList>
    </citation>
    <scope>NUCLEOTIDE SEQUENCE [LARGE SCALE GENOMIC DNA]</scope>
    <source>
        <strain evidence="1 2">MIT 97-5075</strain>
    </source>
</reference>
<evidence type="ECO:0000313" key="1">
    <source>
        <dbReference type="EMBL" id="RDU73384.1"/>
    </source>
</evidence>
<dbReference type="OrthoDB" id="71604at2"/>
<dbReference type="EMBL" id="NXLW01000002">
    <property type="protein sequence ID" value="RDU73384.1"/>
    <property type="molecule type" value="Genomic_DNA"/>
</dbReference>
<proteinExistence type="predicted"/>
<dbReference type="AlphaFoldDB" id="A0A3D8J943"/>
<dbReference type="Proteomes" id="UP000256424">
    <property type="component" value="Unassembled WGS sequence"/>
</dbReference>
<sequence length="119" mass="13578">MQLFIRNGQKLCCLLPIRVGHSLKFDSSFPCTICGACCKNIAGIVELAAYDAGNGICKHLDSQSNQCRIYDNRPEVCRVDLLYDRVYAKYFSKDEFYSLNIQSCRVLQEKENVAQDLRI</sequence>
<accession>A0A3D8J943</accession>
<comment type="caution">
    <text evidence="1">The sequence shown here is derived from an EMBL/GenBank/DDBJ whole genome shotgun (WGS) entry which is preliminary data.</text>
</comment>
<protein>
    <submittedName>
        <fullName evidence="1">YkgJ family cysteine cluster protein</fullName>
    </submittedName>
</protein>
<dbReference type="InterPro" id="IPR005358">
    <property type="entry name" value="Puta_zinc/iron-chelating_dom"/>
</dbReference>
<evidence type="ECO:0000313" key="2">
    <source>
        <dbReference type="Proteomes" id="UP000256424"/>
    </source>
</evidence>
<dbReference type="Pfam" id="PF03692">
    <property type="entry name" value="CxxCxxCC"/>
    <property type="match status" value="1"/>
</dbReference>
<organism evidence="1 2">
    <name type="scientific">Helicobacter aurati</name>
    <dbReference type="NCBI Taxonomy" id="137778"/>
    <lineage>
        <taxon>Bacteria</taxon>
        <taxon>Pseudomonadati</taxon>
        <taxon>Campylobacterota</taxon>
        <taxon>Epsilonproteobacteria</taxon>
        <taxon>Campylobacterales</taxon>
        <taxon>Helicobacteraceae</taxon>
        <taxon>Helicobacter</taxon>
    </lineage>
</organism>
<gene>
    <name evidence="1" type="ORF">CQA66_01590</name>
</gene>